<dbReference type="Proteomes" id="UP000470384">
    <property type="component" value="Unassembled WGS sequence"/>
</dbReference>
<evidence type="ECO:0000313" key="1">
    <source>
        <dbReference type="EMBL" id="NBG95885.1"/>
    </source>
</evidence>
<gene>
    <name evidence="1" type="ORF">GTQ45_09080</name>
</gene>
<dbReference type="AlphaFoldDB" id="A0A845QB53"/>
<dbReference type="OrthoDB" id="7906710at2"/>
<comment type="caution">
    <text evidence="1">The sequence shown here is derived from an EMBL/GenBank/DDBJ whole genome shotgun (WGS) entry which is preliminary data.</text>
</comment>
<protein>
    <submittedName>
        <fullName evidence="1">PAS domain-containing protein</fullName>
    </submittedName>
</protein>
<reference evidence="1 2" key="1">
    <citation type="journal article" date="2016" name="Int. J. Syst. Evol. Microbiol.">
        <title>Pyruvatibacter mobilis gen. nov., sp. nov., a marine bacterium from the culture broth of Picochlorum sp. 122.</title>
        <authorList>
            <person name="Wang G."/>
            <person name="Tang M."/>
            <person name="Wu H."/>
            <person name="Dai S."/>
            <person name="Li T."/>
            <person name="Chen C."/>
            <person name="He H."/>
            <person name="Fan J."/>
            <person name="Xiang W."/>
            <person name="Li X."/>
        </authorList>
    </citation>
    <scope>NUCLEOTIDE SEQUENCE [LARGE SCALE GENOMIC DNA]</scope>
    <source>
        <strain evidence="1 2">GYP-11</strain>
    </source>
</reference>
<name>A0A845QB53_9HYPH</name>
<organism evidence="1 2">
    <name type="scientific">Pyruvatibacter mobilis</name>
    <dbReference type="NCBI Taxonomy" id="1712261"/>
    <lineage>
        <taxon>Bacteria</taxon>
        <taxon>Pseudomonadati</taxon>
        <taxon>Pseudomonadota</taxon>
        <taxon>Alphaproteobacteria</taxon>
        <taxon>Hyphomicrobiales</taxon>
        <taxon>Parvibaculaceae</taxon>
        <taxon>Pyruvatibacter</taxon>
    </lineage>
</organism>
<dbReference type="GeneID" id="300654590"/>
<dbReference type="Pfam" id="PF07310">
    <property type="entry name" value="PAS_5"/>
    <property type="match status" value="1"/>
</dbReference>
<proteinExistence type="predicted"/>
<accession>A0A845QB53</accession>
<sequence length="201" mass="22682">MLYADTSRKALQGWLTARGDGLYPLASEFGPFEMRPYLPYMAMFRRVEDGTYRITLVGTALVEVFGDDATGREVKSIYPEEMHELLEAYYDALFANHYLAHSLRIFEAGNGAEELLEQVLMPIGNADGEHDRYMVLMNRLPMPEVALDSPRPDLLVGDLLRRTVYDARTLLPVDSDLSTPRNPEEMLIPLIDLDTPADLAV</sequence>
<dbReference type="EMBL" id="WXYQ01000006">
    <property type="protein sequence ID" value="NBG95885.1"/>
    <property type="molecule type" value="Genomic_DNA"/>
</dbReference>
<keyword evidence="2" id="KW-1185">Reference proteome</keyword>
<dbReference type="RefSeq" id="WP_160587762.1">
    <property type="nucleotide sequence ID" value="NZ_BMHN01000001.1"/>
</dbReference>
<evidence type="ECO:0000313" key="2">
    <source>
        <dbReference type="Proteomes" id="UP000470384"/>
    </source>
</evidence>
<dbReference type="InterPro" id="IPR009922">
    <property type="entry name" value="DUF1457"/>
</dbReference>